<keyword evidence="2" id="KW-1185">Reference proteome</keyword>
<comment type="caution">
    <text evidence="1">The sequence shown here is derived from an EMBL/GenBank/DDBJ whole genome shotgun (WGS) entry which is preliminary data.</text>
</comment>
<name>A0ABS1DJF0_9PROT</name>
<proteinExistence type="predicted"/>
<accession>A0ABS1DJF0</accession>
<dbReference type="EMBL" id="NRRL01000103">
    <property type="protein sequence ID" value="MBK1670599.1"/>
    <property type="molecule type" value="Genomic_DNA"/>
</dbReference>
<sequence length="73" mass="8454">MAREKFATQVDSELLKQMRALAQSEGRHLQALVNEAFADYVEHRHQQRARPHVMAAYEGSHARYASVYKKLAR</sequence>
<evidence type="ECO:0000313" key="1">
    <source>
        <dbReference type="EMBL" id="MBK1670599.1"/>
    </source>
</evidence>
<evidence type="ECO:0008006" key="3">
    <source>
        <dbReference type="Google" id="ProtNLM"/>
    </source>
</evidence>
<dbReference type="Proteomes" id="UP001296873">
    <property type="component" value="Unassembled WGS sequence"/>
</dbReference>
<reference evidence="1 2" key="1">
    <citation type="journal article" date="2020" name="Microorganisms">
        <title>Osmotic Adaptation and Compatible Solute Biosynthesis of Phototrophic Bacteria as Revealed from Genome Analyses.</title>
        <authorList>
            <person name="Imhoff J.F."/>
            <person name="Rahn T."/>
            <person name="Kunzel S."/>
            <person name="Keller A."/>
            <person name="Neulinger S.C."/>
        </authorList>
    </citation>
    <scope>NUCLEOTIDE SEQUENCE [LARGE SCALE GENOMIC DNA]</scope>
    <source>
        <strain evidence="1 2">DSM 9895</strain>
    </source>
</reference>
<organism evidence="1 2">
    <name type="scientific">Rhodovibrio sodomensis</name>
    <dbReference type="NCBI Taxonomy" id="1088"/>
    <lineage>
        <taxon>Bacteria</taxon>
        <taxon>Pseudomonadati</taxon>
        <taxon>Pseudomonadota</taxon>
        <taxon>Alphaproteobacteria</taxon>
        <taxon>Rhodospirillales</taxon>
        <taxon>Rhodovibrionaceae</taxon>
        <taxon>Rhodovibrio</taxon>
    </lineage>
</organism>
<protein>
    <recommendedName>
        <fullName evidence="3">CopG family transcriptional regulator</fullName>
    </recommendedName>
</protein>
<gene>
    <name evidence="1" type="ORF">CKO28_21495</name>
</gene>
<evidence type="ECO:0000313" key="2">
    <source>
        <dbReference type="Proteomes" id="UP001296873"/>
    </source>
</evidence>